<evidence type="ECO:0000313" key="5">
    <source>
        <dbReference type="Proteomes" id="UP000598775"/>
    </source>
</evidence>
<dbReference type="PRINTS" id="PR00420">
    <property type="entry name" value="RNGMNOXGNASE"/>
</dbReference>
<dbReference type="GO" id="GO:0071949">
    <property type="term" value="F:FAD binding"/>
    <property type="evidence" value="ECO:0007669"/>
    <property type="project" value="InterPro"/>
</dbReference>
<evidence type="ECO:0000256" key="2">
    <source>
        <dbReference type="ARBA" id="ARBA00023033"/>
    </source>
</evidence>
<dbReference type="InterPro" id="IPR036188">
    <property type="entry name" value="FAD/NAD-bd_sf"/>
</dbReference>
<keyword evidence="5" id="KW-1185">Reference proteome</keyword>
<comment type="caution">
    <text evidence="4">The sequence shown here is derived from an EMBL/GenBank/DDBJ whole genome shotgun (WGS) entry which is preliminary data.</text>
</comment>
<reference evidence="4 5" key="1">
    <citation type="journal article" date="2014" name="Int. J. Syst. Evol. Microbiol.">
        <title>Complete genome sequence of Corynebacterium casei LMG S-19264T (=DSM 44701T), isolated from a smear-ripened cheese.</title>
        <authorList>
            <consortium name="US DOE Joint Genome Institute (JGI-PGF)"/>
            <person name="Walter F."/>
            <person name="Albersmeier A."/>
            <person name="Kalinowski J."/>
            <person name="Ruckert C."/>
        </authorList>
    </citation>
    <scope>NUCLEOTIDE SEQUENCE [LARGE SCALE GENOMIC DNA]</scope>
    <source>
        <strain evidence="4 5">CGMCC 1.12976</strain>
    </source>
</reference>
<dbReference type="AlphaFoldDB" id="A0A917BA00"/>
<dbReference type="GO" id="GO:0004497">
    <property type="term" value="F:monooxygenase activity"/>
    <property type="evidence" value="ECO:0007669"/>
    <property type="project" value="UniProtKB-KW"/>
</dbReference>
<dbReference type="InterPro" id="IPR050493">
    <property type="entry name" value="FAD-dep_Monooxygenase_BioMet"/>
</dbReference>
<dbReference type="Pfam" id="PF01494">
    <property type="entry name" value="FAD_binding_3"/>
    <property type="match status" value="1"/>
</dbReference>
<dbReference type="NCBIfam" id="NF005313">
    <property type="entry name" value="PRK06847.1"/>
    <property type="match status" value="1"/>
</dbReference>
<evidence type="ECO:0000313" key="4">
    <source>
        <dbReference type="EMBL" id="GGF30489.1"/>
    </source>
</evidence>
<feature type="domain" description="FAD-binding" evidence="3">
    <location>
        <begin position="5"/>
        <end position="335"/>
    </location>
</feature>
<gene>
    <name evidence="4" type="ORF">GCM10011399_24640</name>
</gene>
<protein>
    <recommendedName>
        <fullName evidence="3">FAD-binding domain-containing protein</fullName>
    </recommendedName>
</protein>
<accession>A0A917BA00</accession>
<dbReference type="Proteomes" id="UP000598775">
    <property type="component" value="Unassembled WGS sequence"/>
</dbReference>
<dbReference type="SUPFAM" id="SSF51905">
    <property type="entry name" value="FAD/NAD(P)-binding domain"/>
    <property type="match status" value="1"/>
</dbReference>
<evidence type="ECO:0000259" key="3">
    <source>
        <dbReference type="Pfam" id="PF01494"/>
    </source>
</evidence>
<dbReference type="PANTHER" id="PTHR13789">
    <property type="entry name" value="MONOOXYGENASE"/>
    <property type="match status" value="1"/>
</dbReference>
<dbReference type="InterPro" id="IPR002938">
    <property type="entry name" value="FAD-bd"/>
</dbReference>
<name>A0A917BA00_9MICO</name>
<dbReference type="RefSeq" id="WP_188678684.1">
    <property type="nucleotide sequence ID" value="NZ_BMGP01000004.1"/>
</dbReference>
<proteinExistence type="predicted"/>
<evidence type="ECO:0000256" key="1">
    <source>
        <dbReference type="ARBA" id="ARBA00023002"/>
    </source>
</evidence>
<dbReference type="PANTHER" id="PTHR13789:SF309">
    <property type="entry name" value="PUTATIVE (AFU_ORTHOLOGUE AFUA_6G14510)-RELATED"/>
    <property type="match status" value="1"/>
</dbReference>
<keyword evidence="2" id="KW-0503">Monooxygenase</keyword>
<dbReference type="EMBL" id="BMGP01000004">
    <property type="protein sequence ID" value="GGF30489.1"/>
    <property type="molecule type" value="Genomic_DNA"/>
</dbReference>
<keyword evidence="1" id="KW-0560">Oxidoreductase</keyword>
<organism evidence="4 5">
    <name type="scientific">Subtercola lobariae</name>
    <dbReference type="NCBI Taxonomy" id="1588641"/>
    <lineage>
        <taxon>Bacteria</taxon>
        <taxon>Bacillati</taxon>
        <taxon>Actinomycetota</taxon>
        <taxon>Actinomycetes</taxon>
        <taxon>Micrococcales</taxon>
        <taxon>Microbacteriaceae</taxon>
        <taxon>Subtercola</taxon>
    </lineage>
</organism>
<sequence>MAVQKVLIVGAGIGGLGAATALAQRGVDVDIVEVKPDSHVLGVGINQPGNSLRALDTLGLLEECVSTGFSFAGNDYLDWNDNEIVSVDSGLGDERVPANTAITRPALHGILKSAAERAGASIRYATTVADLVDDGDGVDATFNDGSTTRYDLVVAFDGVKSPTRSLVFGPEVQAEFAGFGVWRLQLDRPAELRRAQVFQGISAKAGLIPLSEEHMYMFLVVPEPGNPHHDPADFGDLLKTRLEGFGGIMGQIRDAIDGPEGIVYSPLIELVLPRPWHKGRVIVLGDAAHTMAPHLTQGAGMALEDGIVLADEVLTDRPIEEALTAVSAQRYDRVKLVFDISHAILEAEMQVTAETLPYAVAGMRAELPGQTAFFESKLNAPFRTPQLRTPQPTIGN</sequence>
<dbReference type="Gene3D" id="3.50.50.60">
    <property type="entry name" value="FAD/NAD(P)-binding domain"/>
    <property type="match status" value="1"/>
</dbReference>